<dbReference type="VEuPathDB" id="PlasmoDB:PfCD01_020006000"/>
<feature type="region of interest" description="Disordered" evidence="1">
    <location>
        <begin position="948"/>
        <end position="979"/>
    </location>
</feature>
<gene>
    <name evidence="7" type="primary">var</name>
</gene>
<dbReference type="EMBL" id="KX154837">
    <property type="protein sequence ID" value="ANJ20957.1"/>
    <property type="molecule type" value="Genomic_DNA"/>
</dbReference>
<feature type="domain" description="Duffy-binding-like" evidence="6">
    <location>
        <begin position="1711"/>
        <end position="1816"/>
    </location>
</feature>
<feature type="non-terminal residue" evidence="7">
    <location>
        <position position="1"/>
    </location>
</feature>
<dbReference type="FunFam" id="1.20.58.1930:FF:000001">
    <property type="entry name" value="Erythrocyte membrane protein 1, PfEMP1"/>
    <property type="match status" value="1"/>
</dbReference>
<feature type="compositionally biased region" description="Low complexity" evidence="1">
    <location>
        <begin position="970"/>
        <end position="979"/>
    </location>
</feature>
<feature type="domain" description="Duffy-binding-like" evidence="6">
    <location>
        <begin position="123"/>
        <end position="290"/>
    </location>
</feature>
<dbReference type="Pfam" id="PF18562">
    <property type="entry name" value="CIDR1_gamma"/>
    <property type="match status" value="1"/>
</dbReference>
<feature type="domain" description="Duffy-antigen binding" evidence="4">
    <location>
        <begin position="1528"/>
        <end position="1684"/>
    </location>
</feature>
<dbReference type="VEuPathDB" id="PlasmoDB:PfGN01_070017400"/>
<feature type="compositionally biased region" description="Low complexity" evidence="1">
    <location>
        <begin position="597"/>
        <end position="618"/>
    </location>
</feature>
<dbReference type="VEuPathDB" id="PlasmoDB:PfDd2_070005300"/>
<dbReference type="VEuPathDB" id="PlasmoDB:PfGA01_110054400"/>
<dbReference type="VEuPathDB" id="PlasmoDB:PfIT_020005200"/>
<feature type="domain" description="Duffy-binding-like" evidence="6">
    <location>
        <begin position="994"/>
        <end position="1141"/>
    </location>
</feature>
<reference evidence="7" key="1">
    <citation type="journal article" date="2016" name="EMBO Mol. Med.">
        <title>Plasmodium falciparum var genes expressed in children with severe malaria encode CIDRalpha1 domains.</title>
        <authorList>
            <person name="Jespersen J.S."/>
            <person name="Wang C.W."/>
            <person name="Mkumbaye S.I."/>
            <person name="Minja D.T."/>
            <person name="Petersen B."/>
            <person name="Turner L."/>
            <person name="Petersen J.E."/>
            <person name="Lusingu J.P."/>
            <person name="Theander T.G."/>
            <person name="Lavstsen T."/>
        </authorList>
    </citation>
    <scope>NUCLEOTIDE SEQUENCE</scope>
    <source>
        <strain evidence="7">1733-5</strain>
    </source>
</reference>
<feature type="compositionally biased region" description="Polar residues" evidence="1">
    <location>
        <begin position="532"/>
        <end position="548"/>
    </location>
</feature>
<dbReference type="VEuPathDB" id="PlasmoDB:PfSN01_120025100"/>
<dbReference type="VEuPathDB" id="PlasmoDB:PfNF135_070014900"/>
<evidence type="ECO:0000259" key="3">
    <source>
        <dbReference type="Pfam" id="PF03011"/>
    </source>
</evidence>
<dbReference type="SUPFAM" id="SSF140924">
    <property type="entry name" value="Duffy binding domain-like"/>
    <property type="match status" value="5"/>
</dbReference>
<feature type="compositionally biased region" description="Basic and acidic residues" evidence="1">
    <location>
        <begin position="951"/>
        <end position="960"/>
    </location>
</feature>
<feature type="domain" description="Duffy-antigen binding" evidence="4">
    <location>
        <begin position="692"/>
        <end position="960"/>
    </location>
</feature>
<dbReference type="InterPro" id="IPR042202">
    <property type="entry name" value="Duffy-ag-bd_sf"/>
</dbReference>
<feature type="transmembrane region" description="Helical" evidence="2">
    <location>
        <begin position="1910"/>
        <end position="1931"/>
    </location>
</feature>
<feature type="non-terminal residue" evidence="7">
    <location>
        <position position="1932"/>
    </location>
</feature>
<name>A0A191VZ22_PLAFA</name>
<feature type="domain" description="Duffy-binding-like" evidence="3">
    <location>
        <begin position="1258"/>
        <end position="1403"/>
    </location>
</feature>
<feature type="region of interest" description="Disordered" evidence="1">
    <location>
        <begin position="1443"/>
        <end position="1464"/>
    </location>
</feature>
<feature type="region of interest" description="Disordered" evidence="1">
    <location>
        <begin position="582"/>
        <end position="618"/>
    </location>
</feature>
<dbReference type="VEuPathDB" id="PlasmoDB:Pf7G8_050038400"/>
<feature type="region of interest" description="Disordered" evidence="1">
    <location>
        <begin position="774"/>
        <end position="811"/>
    </location>
</feature>
<sequence>DIIRGKDLFRGYNETDKEHKVALQQHLKEIFKKIHEGLTTTKGAEARYKDDGGDFFQLREDWWTLNRKKVWYAITCGAGTSAQYFRKTCSNDTTDTYEKCRCVTNDVPTYFDYVPQYLRWFEEWAEEFCRKRKHKLKDIIEKCRGPSGNDKYCSRNGFDCTQTIRGINKLVQGDECHKCSVACTNFVPWIKNQQKEFLKQKERYTNEIEKYANEASNGTSITIGNTTINNWYVKEFYKKLKDVGYGGVDKFLQKLNDETTCKDPPEVGTEKASKVDFAEDKIDGTFSHKEYCDTCPWCATKEKKEDGQFRDKEDRVCLDKGITQFDVSNTTDIHILSTDRTKSNILDKYSKLCENGNKETQTWKCHFESSKKNYCVQGEGKTFTEGHDFKSYESFFWGWIDEMLDDSIKWRNEHSQCINDAKSGKCRKGCKTPCECFQKWVEQKETEWDEIEKHFDKQKDTGDLDHYTILQSYLSVFFKEKIGKAYGEEKCNELMESFRNFQGSIGIKDTQHSKDAIKILLAHEKEEADKCVSNNQQDPCPPTRQSVARSEEPHEDSPPQAPVIPRNVFEGEEDKEPDLDIEEDHGQEEPEPEPAAEPDAVAPSVTPAPTTDTTTPLDVCDTVKNALTTPGNLTDACKQKYINGREKFPNWKCIPSGDKAATGEARAGRVARHTTDASGEKSGSDATTGGSICVPPRRRRLYVTPLTKWADNSGKDTAVSGQATENGASTSPQVALLHAFVKSAAVETFFLWDRYKKENTKKPDATIEALGAMPPGMPPPGVNGELQQPQLPGGAGGSEETPETSLKSGTIPEEFKRQMFYTLADYKDILFSGGNDVTSGNTACDKTNIVLLASGSTKEEKEKMKGIQEKLKAFFKNGGSNQATGGKNPSPSVTTPQALWGDFAQYIWNGMICALTYEDNGEKGEPPKHLQDVEKALLEGGKPKNTQYEYKNVKLKDESGAKTSETTQNPSSSSDTPLLSDFISRPPYFRYLEEWGETFCRQRTYKLEKIENECRGDGKKKCSCYGEDCQTNLKNDPSTIPSLECPGCGRHCRFYKKWIERKKIEFTKQGNAFTKQKTDATRNNGNTFDKEFCGTVTMCNTAASFLEKLKNGPCSKINNENNIGEGNKKIFENTEKTFGHETYCDPCSEFKINCQNGNCGADTNGKCNDGKITAQNMKDMEKNTEINMLVSDDSTTGFEGDGLQDSCGSANIFKGIRKDEWLCGNVCGYNVCKPVKVNGKNVKALKDSEKHIITIKALVAHWVQNFLDDYKKIKHKISHCTNNAEGITCISGCDKKCKCVGQWIEKKRGEWGKIKNHYKKQNENGDNNMTSLVTNVLEELLSQIAAANDKREQTNLDNLKASIGCNCIENSKQENGQKSDIIDCMIEKLAKKAEKCKTKHSGDQTKQTCENSTPVEDEDDTLHEEIEVKAPNICPEIKKETKEEEQDTCTPASPVPEKPVPQVRRWGSFKPPEVFKIWRGRRNKTTCEIVAEILKDNDGKKQVGECHQKVTDSDWKCDDNKIKSTEVGACMPPRREKLCVHYLKQSMTNTNELKYAFIKCAAAETFLLWQNYKKDKNGNANNLDNTLKGGNIPEEFKRQMFYTFADYRDICLGTDISSKKDTSKNVVIARNNIEHIFYTIGQRSLYQRKSWWEKNAESIWQGMLCALEKTLDDKKKLNDKYKYESVTFGDNSGPNLQTFSSRPQFLRWFTEWGEHFCKEQKKELKTLNEKCNSCIVSDSDTKDGTSKKTCDDKENCDTCKKQCKEYQKWLKTWREHYNKQKKRYSDVKETKPYNEDSNVKASDDARDYLKTQLQNMKCVNGITNKNCDYTCMNTPSSTNSKMPKSMDDEPEDVKGKCNCVLHECSGLSVTGSGIPDGSAFGGGLPPGKCKGLEGPQKNMEPPTNDYIYDILKSTIPVTIVLALGSIAFLFIK</sequence>
<dbReference type="Gene3D" id="1.20.1310.20">
    <property type="entry name" value="Duffy-antigen binding domain"/>
    <property type="match status" value="3"/>
</dbReference>
<dbReference type="GO" id="GO:0016020">
    <property type="term" value="C:membrane"/>
    <property type="evidence" value="ECO:0007669"/>
    <property type="project" value="InterPro"/>
</dbReference>
<dbReference type="VEuPathDB" id="PlasmoDB:PfHB3_120045200"/>
<evidence type="ECO:0000256" key="2">
    <source>
        <dbReference type="SAM" id="Phobius"/>
    </source>
</evidence>
<dbReference type="InterPro" id="IPR054595">
    <property type="entry name" value="DBL_C"/>
</dbReference>
<feature type="region of interest" description="Disordered" evidence="1">
    <location>
        <begin position="663"/>
        <end position="696"/>
    </location>
</feature>
<dbReference type="GO" id="GO:0046789">
    <property type="term" value="F:host cell surface receptor binding"/>
    <property type="evidence" value="ECO:0007669"/>
    <property type="project" value="InterPro"/>
</dbReference>
<feature type="compositionally biased region" description="Basic and acidic residues" evidence="1">
    <location>
        <begin position="673"/>
        <end position="683"/>
    </location>
</feature>
<evidence type="ECO:0000256" key="1">
    <source>
        <dbReference type="SAM" id="MobiDB-lite"/>
    </source>
</evidence>
<protein>
    <submittedName>
        <fullName evidence="7">Erythrocyte membrane protein 1</fullName>
    </submittedName>
</protein>
<dbReference type="VEuPathDB" id="PlasmoDB:PfKE01_100005500"/>
<proteinExistence type="predicted"/>
<feature type="domain" description="Duffy-binding-like" evidence="3">
    <location>
        <begin position="395"/>
        <end position="538"/>
    </location>
</feature>
<dbReference type="VEuPathDB" id="PlasmoDB:Pf7G8-2_000152500"/>
<dbReference type="FunFam" id="1.20.58.830:FF:000001">
    <property type="entry name" value="Erythrocyte membrane protein 1, PfEMP1"/>
    <property type="match status" value="1"/>
</dbReference>
<dbReference type="InterPro" id="IPR008602">
    <property type="entry name" value="Duffy-antigen-binding"/>
</dbReference>
<dbReference type="Pfam" id="PF22672">
    <property type="entry name" value="DBL_C"/>
    <property type="match status" value="3"/>
</dbReference>
<dbReference type="VEuPathDB" id="PlasmoDB:PfGB4_140005500"/>
<feature type="compositionally biased region" description="Acidic residues" evidence="1">
    <location>
        <begin position="582"/>
        <end position="596"/>
    </location>
</feature>
<feature type="domain" description="Cysteine-rich interdomain region 1 gamma" evidence="5">
    <location>
        <begin position="1183"/>
        <end position="1235"/>
    </location>
</feature>
<evidence type="ECO:0000259" key="6">
    <source>
        <dbReference type="Pfam" id="PF22672"/>
    </source>
</evidence>
<keyword evidence="2" id="KW-0812">Transmembrane</keyword>
<evidence type="ECO:0000259" key="4">
    <source>
        <dbReference type="Pfam" id="PF05424"/>
    </source>
</evidence>
<dbReference type="Pfam" id="PF03011">
    <property type="entry name" value="PFEMP"/>
    <property type="match status" value="2"/>
</dbReference>
<dbReference type="VEuPathDB" id="PlasmoDB:PfML01_000016300"/>
<dbReference type="FunFam" id="1.20.58.830:FF:000003">
    <property type="entry name" value="Erythrocyte membrane protein 1, PfEMP1"/>
    <property type="match status" value="1"/>
</dbReference>
<dbReference type="Gene3D" id="1.20.58.830">
    <property type="match status" value="3"/>
</dbReference>
<dbReference type="Gene3D" id="1.20.58.1930">
    <property type="match status" value="2"/>
</dbReference>
<evidence type="ECO:0000259" key="5">
    <source>
        <dbReference type="Pfam" id="PF18562"/>
    </source>
</evidence>
<feature type="compositionally biased region" description="Polar residues" evidence="1">
    <location>
        <begin position="1404"/>
        <end position="1414"/>
    </location>
</feature>
<dbReference type="InterPro" id="IPR004258">
    <property type="entry name" value="DBL"/>
</dbReference>
<evidence type="ECO:0000313" key="7">
    <source>
        <dbReference type="EMBL" id="ANJ20957.1"/>
    </source>
</evidence>
<dbReference type="Pfam" id="PF05424">
    <property type="entry name" value="Duffy_binding"/>
    <property type="match status" value="3"/>
</dbReference>
<organism evidence="7">
    <name type="scientific">Plasmodium falciparum</name>
    <name type="common">malaria parasite P. falciparum</name>
    <dbReference type="NCBI Taxonomy" id="5833"/>
    <lineage>
        <taxon>Eukaryota</taxon>
        <taxon>Sar</taxon>
        <taxon>Alveolata</taxon>
        <taxon>Apicomplexa</taxon>
        <taxon>Aconoidasida</taxon>
        <taxon>Haemosporida</taxon>
        <taxon>Plasmodiidae</taxon>
        <taxon>Plasmodium</taxon>
        <taxon>Plasmodium (Laverania)</taxon>
    </lineage>
</organism>
<feature type="region of interest" description="Disordered" evidence="1">
    <location>
        <begin position="1400"/>
        <end position="1420"/>
    </location>
</feature>
<feature type="region of interest" description="Disordered" evidence="1">
    <location>
        <begin position="529"/>
        <end position="567"/>
    </location>
</feature>
<accession>A0A191VZ22</accession>
<dbReference type="VEuPathDB" id="PlasmoDB:PfGA01_110054200"/>
<dbReference type="VEuPathDB" id="PlasmoDB:PF3D7_0500100"/>
<dbReference type="VEuPathDB" id="PlasmoDB:PfKH02_020026400"/>
<keyword evidence="2" id="KW-0472">Membrane</keyword>
<dbReference type="VEuPathDB" id="PlasmoDB:PfTG01_140005100"/>
<dbReference type="InterPro" id="IPR041480">
    <property type="entry name" value="CIDR1_gamma"/>
</dbReference>
<feature type="domain" description="Duffy-antigen binding" evidence="4">
    <location>
        <begin position="1"/>
        <end position="119"/>
    </location>
</feature>
<dbReference type="VEuPathDB" id="PlasmoDB:PfML01_140085300"/>
<keyword evidence="2" id="KW-1133">Transmembrane helix</keyword>
<dbReference type="VEuPathDB" id="PlasmoDB:PfNF54_050005000"/>
<dbReference type="VEuPathDB" id="PlasmoDB:PfHB3_000006400"/>
<dbReference type="VEuPathDB" id="PlasmoDB:PfSD01_070028600"/>